<dbReference type="Gene3D" id="2.170.270.10">
    <property type="entry name" value="SET domain"/>
    <property type="match status" value="1"/>
</dbReference>
<organism evidence="2 3">
    <name type="scientific">Phytophthora lilii</name>
    <dbReference type="NCBI Taxonomy" id="2077276"/>
    <lineage>
        <taxon>Eukaryota</taxon>
        <taxon>Sar</taxon>
        <taxon>Stramenopiles</taxon>
        <taxon>Oomycota</taxon>
        <taxon>Peronosporomycetes</taxon>
        <taxon>Peronosporales</taxon>
        <taxon>Peronosporaceae</taxon>
        <taxon>Phytophthora</taxon>
    </lineage>
</organism>
<evidence type="ECO:0000313" key="3">
    <source>
        <dbReference type="Proteomes" id="UP001165083"/>
    </source>
</evidence>
<keyword evidence="3" id="KW-1185">Reference proteome</keyword>
<evidence type="ECO:0000313" key="2">
    <source>
        <dbReference type="EMBL" id="GMF18108.1"/>
    </source>
</evidence>
<sequence>MAHNVGGTNAICMKQFLRLPGVREALAARRLEVLSSGAAPRQPKLIVIDDEPDDDLWSSDADMVKVSLDCITDCCLNSISSYYCTAANCSRNGECRDLKLMNIGDTGLGVKGTPTIYAGAIIGNYAGVLTTHHFADDKKQTFEYALELQLRSTTCQKLYIDSTTCGNITRMINQACDRSNMQVCGSA</sequence>
<comment type="caution">
    <text evidence="2">The sequence shown here is derived from an EMBL/GenBank/DDBJ whole genome shotgun (WGS) entry which is preliminary data.</text>
</comment>
<dbReference type="InterPro" id="IPR046341">
    <property type="entry name" value="SET_dom_sf"/>
</dbReference>
<proteinExistence type="predicted"/>
<dbReference type="InterPro" id="IPR001214">
    <property type="entry name" value="SET_dom"/>
</dbReference>
<dbReference type="OrthoDB" id="127340at2759"/>
<dbReference type="Pfam" id="PF00856">
    <property type="entry name" value="SET"/>
    <property type="match status" value="1"/>
</dbReference>
<reference evidence="2" key="1">
    <citation type="submission" date="2023-04" db="EMBL/GenBank/DDBJ databases">
        <title>Phytophthora lilii NBRC 32176.</title>
        <authorList>
            <person name="Ichikawa N."/>
            <person name="Sato H."/>
            <person name="Tonouchi N."/>
        </authorList>
    </citation>
    <scope>NUCLEOTIDE SEQUENCE</scope>
    <source>
        <strain evidence="2">NBRC 32176</strain>
    </source>
</reference>
<dbReference type="Proteomes" id="UP001165083">
    <property type="component" value="Unassembled WGS sequence"/>
</dbReference>
<feature type="domain" description="SET" evidence="1">
    <location>
        <begin position="107"/>
        <end position="181"/>
    </location>
</feature>
<dbReference type="SUPFAM" id="SSF82199">
    <property type="entry name" value="SET domain"/>
    <property type="match status" value="1"/>
</dbReference>
<accession>A0A9W6TR93</accession>
<evidence type="ECO:0000259" key="1">
    <source>
        <dbReference type="Pfam" id="PF00856"/>
    </source>
</evidence>
<gene>
    <name evidence="2" type="ORF">Plil01_000672500</name>
</gene>
<protein>
    <submittedName>
        <fullName evidence="2">Unnamed protein product</fullName>
    </submittedName>
</protein>
<dbReference type="EMBL" id="BSXW01000306">
    <property type="protein sequence ID" value="GMF18108.1"/>
    <property type="molecule type" value="Genomic_DNA"/>
</dbReference>
<name>A0A9W6TR93_9STRA</name>
<dbReference type="AlphaFoldDB" id="A0A9W6TR93"/>